<evidence type="ECO:0000256" key="1">
    <source>
        <dbReference type="ARBA" id="ARBA00022801"/>
    </source>
</evidence>
<evidence type="ECO:0000313" key="2">
    <source>
        <dbReference type="EMBL" id="CDS05987.1"/>
    </source>
</evidence>
<dbReference type="AlphaFoldDB" id="A0A077WHA7"/>
<proteinExistence type="predicted"/>
<dbReference type="InterPro" id="IPR029058">
    <property type="entry name" value="AB_hydrolase_fold"/>
</dbReference>
<dbReference type="GO" id="GO:0004553">
    <property type="term" value="F:hydrolase activity, hydrolyzing O-glycosyl compounds"/>
    <property type="evidence" value="ECO:0007669"/>
    <property type="project" value="TreeGrafter"/>
</dbReference>
<reference evidence="2" key="1">
    <citation type="journal article" date="2014" name="Genome Announc.">
        <title>De novo whole-genome sequence and genome annotation of Lichtheimia ramosa.</title>
        <authorList>
            <person name="Linde J."/>
            <person name="Schwartze V."/>
            <person name="Binder U."/>
            <person name="Lass-Florl C."/>
            <person name="Voigt K."/>
            <person name="Horn F."/>
        </authorList>
    </citation>
    <scope>NUCLEOTIDE SEQUENCE</scope>
    <source>
        <strain evidence="2">JMRC FSU:6197</strain>
    </source>
</reference>
<organism evidence="2">
    <name type="scientific">Lichtheimia ramosa</name>
    <dbReference type="NCBI Taxonomy" id="688394"/>
    <lineage>
        <taxon>Eukaryota</taxon>
        <taxon>Fungi</taxon>
        <taxon>Fungi incertae sedis</taxon>
        <taxon>Mucoromycota</taxon>
        <taxon>Mucoromycotina</taxon>
        <taxon>Mucoromycetes</taxon>
        <taxon>Mucorales</taxon>
        <taxon>Lichtheimiaceae</taxon>
        <taxon>Lichtheimia</taxon>
    </lineage>
</organism>
<dbReference type="PANTHER" id="PTHR16138">
    <property type="entry name" value="MYCOPHENOLIC ACID ACYL-GLUCURONIDE ESTERASE, MITOCHONDRIAL"/>
    <property type="match status" value="1"/>
</dbReference>
<dbReference type="OrthoDB" id="408373at2759"/>
<dbReference type="InterPro" id="IPR052382">
    <property type="entry name" value="ABHD10_acyl-thioesterase"/>
</dbReference>
<dbReference type="Gene3D" id="3.40.50.1820">
    <property type="entry name" value="alpha/beta hydrolase"/>
    <property type="match status" value="1"/>
</dbReference>
<dbReference type="SUPFAM" id="SSF53474">
    <property type="entry name" value="alpha/beta-Hydrolases"/>
    <property type="match status" value="1"/>
</dbReference>
<dbReference type="EMBL" id="LK023318">
    <property type="protein sequence ID" value="CDS05987.1"/>
    <property type="molecule type" value="Genomic_DNA"/>
</dbReference>
<accession>A0A077WHA7</accession>
<gene>
    <name evidence="2" type="ORF">LRAMOSA08515</name>
</gene>
<protein>
    <recommendedName>
        <fullName evidence="3">AB hydrolase-1 domain-containing protein</fullName>
    </recommendedName>
</protein>
<keyword evidence="1" id="KW-0378">Hydrolase</keyword>
<sequence>MATGLIKHIPSHLGTTNTLLCFISGYRSTCRTSIKAQCVRDYARQHGYGYMAWDHQPDASVQTWFETSLSLIPQDRSLVLVGASMGLWLALLLAKARPEQVQGIIGIGGAVNNTERWLQEAPTQDEEAIYRRPSLYAKDGYYEIPIRMLLDSRRALWSYKEDHVKCPVHLIHGRQDPDAPFTEALLLQQSLSPVATLHVIEDGDHRLSRPQDLRALETTLDKVTSRRLIG</sequence>
<evidence type="ECO:0008006" key="3">
    <source>
        <dbReference type="Google" id="ProtNLM"/>
    </source>
</evidence>
<name>A0A077WHA7_9FUNG</name>
<dbReference type="PANTHER" id="PTHR16138:SF7">
    <property type="entry name" value="PALMITOYL-PROTEIN THIOESTERASE ABHD10, MITOCHONDRIAL"/>
    <property type="match status" value="1"/>
</dbReference>